<dbReference type="PANTHER" id="PTHR33164:SF43">
    <property type="entry name" value="HTH-TYPE TRANSCRIPTIONAL REPRESSOR YETL"/>
    <property type="match status" value="1"/>
</dbReference>
<evidence type="ECO:0000256" key="1">
    <source>
        <dbReference type="ARBA" id="ARBA00023125"/>
    </source>
</evidence>
<organism evidence="3 4">
    <name type="scientific">Paenibacillus sambharensis</name>
    <dbReference type="NCBI Taxonomy" id="1803190"/>
    <lineage>
        <taxon>Bacteria</taxon>
        <taxon>Bacillati</taxon>
        <taxon>Bacillota</taxon>
        <taxon>Bacilli</taxon>
        <taxon>Bacillales</taxon>
        <taxon>Paenibacillaceae</taxon>
        <taxon>Paenibacillus</taxon>
    </lineage>
</organism>
<dbReference type="InterPro" id="IPR036390">
    <property type="entry name" value="WH_DNA-bd_sf"/>
</dbReference>
<dbReference type="AlphaFoldDB" id="A0A2W1L8U9"/>
<dbReference type="OrthoDB" id="166070at2"/>
<dbReference type="InterPro" id="IPR036388">
    <property type="entry name" value="WH-like_DNA-bd_sf"/>
</dbReference>
<comment type="caution">
    <text evidence="3">The sequence shown here is derived from an EMBL/GenBank/DDBJ whole genome shotgun (WGS) entry which is preliminary data.</text>
</comment>
<sequence>MSHQDKLLECWQMIRMCYKIWGTEWYKQNPSGLSITQVQLLELLDKEGRQKASQLAGALFITTGGFTGIADRLVKAGLVERVKDEQDRRTVYLELTEEGRSELARVVEQRKELLNRLFGVLSEKDVSELQRMLNTFYEHYRNTIEPQGKLND</sequence>
<proteinExistence type="predicted"/>
<dbReference type="GO" id="GO:0006950">
    <property type="term" value="P:response to stress"/>
    <property type="evidence" value="ECO:0007669"/>
    <property type="project" value="TreeGrafter"/>
</dbReference>
<dbReference type="Pfam" id="PF01047">
    <property type="entry name" value="MarR"/>
    <property type="match status" value="1"/>
</dbReference>
<dbReference type="GO" id="GO:0003700">
    <property type="term" value="F:DNA-binding transcription factor activity"/>
    <property type="evidence" value="ECO:0007669"/>
    <property type="project" value="InterPro"/>
</dbReference>
<evidence type="ECO:0000313" key="4">
    <source>
        <dbReference type="Proteomes" id="UP000249522"/>
    </source>
</evidence>
<dbReference type="SMART" id="SM00347">
    <property type="entry name" value="HTH_MARR"/>
    <property type="match status" value="1"/>
</dbReference>
<protein>
    <submittedName>
        <fullName evidence="3">MarR family transcriptional regulator</fullName>
    </submittedName>
</protein>
<accession>A0A2W1L8U9</accession>
<dbReference type="PANTHER" id="PTHR33164">
    <property type="entry name" value="TRANSCRIPTIONAL REGULATOR, MARR FAMILY"/>
    <property type="match status" value="1"/>
</dbReference>
<dbReference type="PROSITE" id="PS50995">
    <property type="entry name" value="HTH_MARR_2"/>
    <property type="match status" value="1"/>
</dbReference>
<reference evidence="3 4" key="1">
    <citation type="submission" date="2018-06" db="EMBL/GenBank/DDBJ databases">
        <title>Paenibacillus imtechensis sp. nov.</title>
        <authorList>
            <person name="Pinnaka A.K."/>
            <person name="Singh H."/>
            <person name="Kaur M."/>
        </authorList>
    </citation>
    <scope>NUCLEOTIDE SEQUENCE [LARGE SCALE GENOMIC DNA]</scope>
    <source>
        <strain evidence="3 4">SMB1</strain>
    </source>
</reference>
<dbReference type="Gene3D" id="1.10.10.10">
    <property type="entry name" value="Winged helix-like DNA-binding domain superfamily/Winged helix DNA-binding domain"/>
    <property type="match status" value="1"/>
</dbReference>
<dbReference type="PRINTS" id="PR00598">
    <property type="entry name" value="HTHMARR"/>
</dbReference>
<gene>
    <name evidence="3" type="ORF">DNH61_07385</name>
</gene>
<name>A0A2W1L8U9_9BACL</name>
<evidence type="ECO:0000313" key="3">
    <source>
        <dbReference type="EMBL" id="PZD96608.1"/>
    </source>
</evidence>
<dbReference type="InterPro" id="IPR039422">
    <property type="entry name" value="MarR/SlyA-like"/>
</dbReference>
<feature type="domain" description="HTH marR-type" evidence="2">
    <location>
        <begin position="1"/>
        <end position="138"/>
    </location>
</feature>
<keyword evidence="1" id="KW-0238">DNA-binding</keyword>
<keyword evidence="4" id="KW-1185">Reference proteome</keyword>
<dbReference type="EMBL" id="QKRB01000037">
    <property type="protein sequence ID" value="PZD96608.1"/>
    <property type="molecule type" value="Genomic_DNA"/>
</dbReference>
<dbReference type="Proteomes" id="UP000249522">
    <property type="component" value="Unassembled WGS sequence"/>
</dbReference>
<dbReference type="InterPro" id="IPR000835">
    <property type="entry name" value="HTH_MarR-typ"/>
</dbReference>
<dbReference type="GO" id="GO:0003677">
    <property type="term" value="F:DNA binding"/>
    <property type="evidence" value="ECO:0007669"/>
    <property type="project" value="UniProtKB-KW"/>
</dbReference>
<dbReference type="SUPFAM" id="SSF46785">
    <property type="entry name" value="Winged helix' DNA-binding domain"/>
    <property type="match status" value="1"/>
</dbReference>
<evidence type="ECO:0000259" key="2">
    <source>
        <dbReference type="PROSITE" id="PS50995"/>
    </source>
</evidence>
<dbReference type="RefSeq" id="WP_111146013.1">
    <property type="nucleotide sequence ID" value="NZ_QKRB01000037.1"/>
</dbReference>